<dbReference type="EMBL" id="BART01007062">
    <property type="protein sequence ID" value="GAG53857.1"/>
    <property type="molecule type" value="Genomic_DNA"/>
</dbReference>
<comment type="caution">
    <text evidence="1">The sequence shown here is derived from an EMBL/GenBank/DDBJ whole genome shotgun (WGS) entry which is preliminary data.</text>
</comment>
<name>X0Z641_9ZZZZ</name>
<accession>X0Z641</accession>
<feature type="non-terminal residue" evidence="1">
    <location>
        <position position="1"/>
    </location>
</feature>
<organism evidence="1">
    <name type="scientific">marine sediment metagenome</name>
    <dbReference type="NCBI Taxonomy" id="412755"/>
    <lineage>
        <taxon>unclassified sequences</taxon>
        <taxon>metagenomes</taxon>
        <taxon>ecological metagenomes</taxon>
    </lineage>
</organism>
<reference evidence="1" key="1">
    <citation type="journal article" date="2014" name="Front. Microbiol.">
        <title>High frequency of phylogenetically diverse reductive dehalogenase-homologous genes in deep subseafloor sedimentary metagenomes.</title>
        <authorList>
            <person name="Kawai M."/>
            <person name="Futagami T."/>
            <person name="Toyoda A."/>
            <person name="Takaki Y."/>
            <person name="Nishi S."/>
            <person name="Hori S."/>
            <person name="Arai W."/>
            <person name="Tsubouchi T."/>
            <person name="Morono Y."/>
            <person name="Uchiyama I."/>
            <person name="Ito T."/>
            <person name="Fujiyama A."/>
            <person name="Inagaki F."/>
            <person name="Takami H."/>
        </authorList>
    </citation>
    <scope>NUCLEOTIDE SEQUENCE</scope>
    <source>
        <strain evidence="1">Expedition CK06-06</strain>
    </source>
</reference>
<gene>
    <name evidence="1" type="ORF">S01H4_16117</name>
</gene>
<sequence>DSEEYRHNNIYNDGSFGFTVGFGNDQFTYIDYIPITDSFDEKEIQELEGDYSTWSGTTGIGTGYFDSLIMYPNSKFRFVDKLSGNIDITFDLDMFAMNIEDLDNSIEIGLAKVGDGDPYSNYYYTGMKFGYSSFYNEWRNVDSVAVGEVDVDHTYYNPEVISHLSTYKNFFVRLQYDEITHIMRFWIWKWDEIIDLDNYIEVRIDTSTNNLDTTGIKPYISVGGSLLFVHSIFSNTFHYEDDEVLTQLPSMNGQGELGDYYLRYNTNQMLNCTGSVDFVYSTEDGLSSPEWSMDFMPSTDFETIITNEYYNDTINEWITVGYIKITHNGIHFGNNSDLLLQTASGDVIKDHEWNYISSIAIFPLPLTKPERVNPSLASIRSKV</sequence>
<dbReference type="AlphaFoldDB" id="X0Z641"/>
<proteinExistence type="predicted"/>
<evidence type="ECO:0000313" key="1">
    <source>
        <dbReference type="EMBL" id="GAG53857.1"/>
    </source>
</evidence>
<protein>
    <submittedName>
        <fullName evidence="1">Uncharacterized protein</fullName>
    </submittedName>
</protein>